<feature type="chain" id="PRO_5006136467" description="DUF4402 domain-containing protein" evidence="1">
    <location>
        <begin position="22"/>
        <end position="155"/>
    </location>
</feature>
<dbReference type="AlphaFoldDB" id="A0A0P7C033"/>
<organism evidence="2 3">
    <name type="scientific">Jiulongibacter sediminis</name>
    <dbReference type="NCBI Taxonomy" id="1605367"/>
    <lineage>
        <taxon>Bacteria</taxon>
        <taxon>Pseudomonadati</taxon>
        <taxon>Bacteroidota</taxon>
        <taxon>Cytophagia</taxon>
        <taxon>Cytophagales</taxon>
        <taxon>Leadbetterellaceae</taxon>
        <taxon>Jiulongibacter</taxon>
    </lineage>
</organism>
<name>A0A0P7C033_9BACT</name>
<reference evidence="2 3" key="1">
    <citation type="submission" date="2015-07" db="EMBL/GenBank/DDBJ databases">
        <title>The draft genome sequence of Leadbetterella sp. JN14-9.</title>
        <authorList>
            <person name="Liu Y."/>
            <person name="Du J."/>
            <person name="Shao Z."/>
        </authorList>
    </citation>
    <scope>NUCLEOTIDE SEQUENCE [LARGE SCALE GENOMIC DNA]</scope>
    <source>
        <strain evidence="2 3">JN14-9</strain>
    </source>
</reference>
<comment type="caution">
    <text evidence="2">The sequence shown here is derived from an EMBL/GenBank/DDBJ whole genome shotgun (WGS) entry which is preliminary data.</text>
</comment>
<sequence>MKKSLLTVAFAFFGFAGFSQNFNVSVSIPPVMSFQTTPGEDVTVSATETDLDGGTLSASGSHSYKIKTNQLWQITAAADGDITNESDGAFSIPVSNLTVGGQAMSTTGATVETGGRGKEKTGTIAYNLTYTPADLYVLEPGTYSATITYTLEAQP</sequence>
<feature type="signal peptide" evidence="1">
    <location>
        <begin position="1"/>
        <end position="21"/>
    </location>
</feature>
<dbReference type="Proteomes" id="UP000050454">
    <property type="component" value="Unassembled WGS sequence"/>
</dbReference>
<evidence type="ECO:0000313" key="2">
    <source>
        <dbReference type="EMBL" id="KPM47875.1"/>
    </source>
</evidence>
<dbReference type="RefSeq" id="WP_055148358.1">
    <property type="nucleotide sequence ID" value="NZ_JXSZ01000009.1"/>
</dbReference>
<evidence type="ECO:0008006" key="4">
    <source>
        <dbReference type="Google" id="ProtNLM"/>
    </source>
</evidence>
<accession>A0A0P7C033</accession>
<proteinExistence type="predicted"/>
<keyword evidence="3" id="KW-1185">Reference proteome</keyword>
<evidence type="ECO:0000313" key="3">
    <source>
        <dbReference type="Proteomes" id="UP000050454"/>
    </source>
</evidence>
<protein>
    <recommendedName>
        <fullName evidence="4">DUF4402 domain-containing protein</fullName>
    </recommendedName>
</protein>
<evidence type="ECO:0000256" key="1">
    <source>
        <dbReference type="SAM" id="SignalP"/>
    </source>
</evidence>
<gene>
    <name evidence="2" type="ORF">AFM12_11605</name>
</gene>
<keyword evidence="1" id="KW-0732">Signal</keyword>
<dbReference type="EMBL" id="LGTQ01000009">
    <property type="protein sequence ID" value="KPM47875.1"/>
    <property type="molecule type" value="Genomic_DNA"/>
</dbReference>